<dbReference type="InterPro" id="IPR002885">
    <property type="entry name" value="PPR_rpt"/>
</dbReference>
<proteinExistence type="predicted"/>
<protein>
    <submittedName>
        <fullName evidence="2">Putative pentatricopeptide repeat-containing protein, mitochondrial</fullName>
    </submittedName>
</protein>
<dbReference type="Proteomes" id="UP000186817">
    <property type="component" value="Unassembled WGS sequence"/>
</dbReference>
<dbReference type="AlphaFoldDB" id="A0A1Q9CH37"/>
<reference evidence="2 3" key="1">
    <citation type="submission" date="2016-02" db="EMBL/GenBank/DDBJ databases">
        <title>Genome analysis of coral dinoflagellate symbionts highlights evolutionary adaptations to a symbiotic lifestyle.</title>
        <authorList>
            <person name="Aranda M."/>
            <person name="Li Y."/>
            <person name="Liew Y.J."/>
            <person name="Baumgarten S."/>
            <person name="Simakov O."/>
            <person name="Wilson M."/>
            <person name="Piel J."/>
            <person name="Ashoor H."/>
            <person name="Bougouffa S."/>
            <person name="Bajic V.B."/>
            <person name="Ryu T."/>
            <person name="Ravasi T."/>
            <person name="Bayer T."/>
            <person name="Micklem G."/>
            <person name="Kim H."/>
            <person name="Bhak J."/>
            <person name="Lajeunesse T.C."/>
            <person name="Voolstra C.R."/>
        </authorList>
    </citation>
    <scope>NUCLEOTIDE SEQUENCE [LARGE SCALE GENOMIC DNA]</scope>
    <source>
        <strain evidence="2 3">CCMP2467</strain>
    </source>
</reference>
<evidence type="ECO:0000313" key="2">
    <source>
        <dbReference type="EMBL" id="OLP82244.1"/>
    </source>
</evidence>
<dbReference type="InterPro" id="IPR011990">
    <property type="entry name" value="TPR-like_helical_dom_sf"/>
</dbReference>
<name>A0A1Q9CH37_SYMMI</name>
<dbReference type="EMBL" id="LSRX01001211">
    <property type="protein sequence ID" value="OLP82244.1"/>
    <property type="molecule type" value="Genomic_DNA"/>
</dbReference>
<evidence type="ECO:0000313" key="3">
    <source>
        <dbReference type="Proteomes" id="UP000186817"/>
    </source>
</evidence>
<dbReference type="Pfam" id="PF13812">
    <property type="entry name" value="PPR_3"/>
    <property type="match status" value="1"/>
</dbReference>
<evidence type="ECO:0000256" key="1">
    <source>
        <dbReference type="ARBA" id="ARBA00022737"/>
    </source>
</evidence>
<comment type="caution">
    <text evidence="2">The sequence shown here is derived from an EMBL/GenBank/DDBJ whole genome shotgun (WGS) entry which is preliminary data.</text>
</comment>
<dbReference type="PANTHER" id="PTHR47936">
    <property type="entry name" value="PPR_LONG DOMAIN-CONTAINING PROTEIN"/>
    <property type="match status" value="1"/>
</dbReference>
<sequence>MSPAPLDSFVPDGRSRAVLRHSTKVIASRARQSQWEAAISALASITDQEVEADSIMYCAALGALERAVRWETALAMVQSMQRSAVEIYDHGLNYVALTCKKAGEWQRLLRLLVSPFRGVEHPAHEVAFTAGLEACRTRWAQGLSLLRCLANLRAAPDATTLSAAVAGLRQAAEWQHALGLMRECFQCGPEPDAALCNAVATACEARQEWEQAVEVLRQMSEAEVEADIITFSAIISACEADEQWAFACMYGL</sequence>
<dbReference type="OrthoDB" id="424030at2759"/>
<organism evidence="2 3">
    <name type="scientific">Symbiodinium microadriaticum</name>
    <name type="common">Dinoflagellate</name>
    <name type="synonym">Zooxanthella microadriatica</name>
    <dbReference type="NCBI Taxonomy" id="2951"/>
    <lineage>
        <taxon>Eukaryota</taxon>
        <taxon>Sar</taxon>
        <taxon>Alveolata</taxon>
        <taxon>Dinophyceae</taxon>
        <taxon>Suessiales</taxon>
        <taxon>Symbiodiniaceae</taxon>
        <taxon>Symbiodinium</taxon>
    </lineage>
</organism>
<keyword evidence="1" id="KW-0677">Repeat</keyword>
<gene>
    <name evidence="2" type="ORF">AK812_SmicGene37112</name>
</gene>
<dbReference type="Gene3D" id="1.25.40.10">
    <property type="entry name" value="Tetratricopeptide repeat domain"/>
    <property type="match status" value="2"/>
</dbReference>
<accession>A0A1Q9CH37</accession>
<dbReference type="PANTHER" id="PTHR47936:SF1">
    <property type="entry name" value="PENTATRICOPEPTIDE REPEAT-CONTAINING PROTEIN GUN1, CHLOROPLASTIC"/>
    <property type="match status" value="1"/>
</dbReference>
<keyword evidence="3" id="KW-1185">Reference proteome</keyword>